<dbReference type="GO" id="GO:0008237">
    <property type="term" value="F:metallopeptidase activity"/>
    <property type="evidence" value="ECO:0007669"/>
    <property type="project" value="UniProtKB-KW"/>
</dbReference>
<dbReference type="PANTHER" id="PTHR23074">
    <property type="entry name" value="AAA DOMAIN-CONTAINING"/>
    <property type="match status" value="1"/>
</dbReference>
<keyword evidence="4" id="KW-1185">Reference proteome</keyword>
<feature type="region of interest" description="Disordered" evidence="1">
    <location>
        <begin position="79"/>
        <end position="182"/>
    </location>
</feature>
<evidence type="ECO:0000256" key="1">
    <source>
        <dbReference type="SAM" id="MobiDB-lite"/>
    </source>
</evidence>
<feature type="region of interest" description="Disordered" evidence="1">
    <location>
        <begin position="336"/>
        <end position="370"/>
    </location>
</feature>
<dbReference type="InterPro" id="IPR041569">
    <property type="entry name" value="AAA_lid_3"/>
</dbReference>
<feature type="compositionally biased region" description="Basic and acidic residues" evidence="1">
    <location>
        <begin position="522"/>
        <end position="537"/>
    </location>
</feature>
<dbReference type="GO" id="GO:0016887">
    <property type="term" value="F:ATP hydrolysis activity"/>
    <property type="evidence" value="ECO:0007669"/>
    <property type="project" value="InterPro"/>
</dbReference>
<dbReference type="Gene3D" id="3.40.50.300">
    <property type="entry name" value="P-loop containing nucleotide triphosphate hydrolases"/>
    <property type="match status" value="1"/>
</dbReference>
<dbReference type="Gene3D" id="1.10.8.60">
    <property type="match status" value="1"/>
</dbReference>
<keyword evidence="3" id="KW-0482">Metalloprotease</keyword>
<protein>
    <submittedName>
        <fullName evidence="3">Metalloprotease FTSH</fullName>
    </submittedName>
</protein>
<dbReference type="PANTHER" id="PTHR23074:SF83">
    <property type="entry name" value="VACUOLAR PROTEIN SORTING-ASSOCIATED PROTEIN 4A"/>
    <property type="match status" value="1"/>
</dbReference>
<comment type="caution">
    <text evidence="3">The sequence shown here is derived from an EMBL/GenBank/DDBJ whole genome shotgun (WGS) entry which is preliminary data.</text>
</comment>
<feature type="region of interest" description="Disordered" evidence="1">
    <location>
        <begin position="518"/>
        <end position="550"/>
    </location>
</feature>
<accession>A0A9N8HGH4</accession>
<sequence length="550" mass="59658">MAKLVGNQVGIRIIYPEMPPPKKRYRQGTQEFFDAVRRGVIEISLPKFQSDDGSSFFVIDSPAGRSTVVKDALSMETTSSISEHSSDVGFSKDTQHGKNKNGPEFGAEVEILPPRPREEADDEAGPDGAPRREDPLSIVSPECSSRSGSGDDTLEEASANDSTCRDPSQPSQQPDPTLPRFNDIIGHDAAKLRIEEVLLPLALPPAVANSILAGVRSMPASILLYGPPGVGKTKLARAVAGEAEASFLSVGPGDILSKYVGESEGAVRAIFRRAREEAQCMESKCSVLFFDEIDALGQNRGGGGGHEQGSGDSSSASRKVLAELLLQLNTISNQTPFEPVGVQTRDDDDDESEDGNCWEEMESRNPSSKPAQHVRVIVVAATNRPDDCDPALLRRFGIRVHMGLPKISDRRRILKRLLKKVEHTITKAELNDIARTLNGWSGSALESLAREATMAPVRECIQAAARKKRSVRRSRDQRFTTKMGADLNQQARDCLLVGLQSMRPVALSDFDAAIAFTSGSEDSSKDNDPNDKGDHYDSSSSSSDEDDDQK</sequence>
<dbReference type="AlphaFoldDB" id="A0A9N8HGH4"/>
<feature type="compositionally biased region" description="Low complexity" evidence="1">
    <location>
        <begin position="166"/>
        <end position="175"/>
    </location>
</feature>
<organism evidence="3 4">
    <name type="scientific">Seminavis robusta</name>
    <dbReference type="NCBI Taxonomy" id="568900"/>
    <lineage>
        <taxon>Eukaryota</taxon>
        <taxon>Sar</taxon>
        <taxon>Stramenopiles</taxon>
        <taxon>Ochrophyta</taxon>
        <taxon>Bacillariophyta</taxon>
        <taxon>Bacillariophyceae</taxon>
        <taxon>Bacillariophycidae</taxon>
        <taxon>Naviculales</taxon>
        <taxon>Naviculaceae</taxon>
        <taxon>Seminavis</taxon>
    </lineage>
</organism>
<dbReference type="Pfam" id="PF00004">
    <property type="entry name" value="AAA"/>
    <property type="match status" value="1"/>
</dbReference>
<feature type="compositionally biased region" description="Acidic residues" evidence="1">
    <location>
        <begin position="346"/>
        <end position="360"/>
    </location>
</feature>
<evidence type="ECO:0000313" key="4">
    <source>
        <dbReference type="Proteomes" id="UP001153069"/>
    </source>
</evidence>
<dbReference type="InterPro" id="IPR003959">
    <property type="entry name" value="ATPase_AAA_core"/>
</dbReference>
<gene>
    <name evidence="3" type="ORF">SEMRO_397_G134550.1</name>
</gene>
<proteinExistence type="predicted"/>
<reference evidence="3" key="1">
    <citation type="submission" date="2020-06" db="EMBL/GenBank/DDBJ databases">
        <authorList>
            <consortium name="Plant Systems Biology data submission"/>
        </authorList>
    </citation>
    <scope>NUCLEOTIDE SEQUENCE</scope>
    <source>
        <strain evidence="3">D6</strain>
    </source>
</reference>
<dbReference type="EMBL" id="CAICTM010000396">
    <property type="protein sequence ID" value="CAB9509623.1"/>
    <property type="molecule type" value="Genomic_DNA"/>
</dbReference>
<keyword evidence="3" id="KW-0645">Protease</keyword>
<evidence type="ECO:0000259" key="2">
    <source>
        <dbReference type="SMART" id="SM00382"/>
    </source>
</evidence>
<evidence type="ECO:0000313" key="3">
    <source>
        <dbReference type="EMBL" id="CAB9509623.1"/>
    </source>
</evidence>
<dbReference type="GO" id="GO:0005524">
    <property type="term" value="F:ATP binding"/>
    <property type="evidence" value="ECO:0007669"/>
    <property type="project" value="InterPro"/>
</dbReference>
<dbReference type="InterPro" id="IPR027417">
    <property type="entry name" value="P-loop_NTPase"/>
</dbReference>
<dbReference type="InterPro" id="IPR050304">
    <property type="entry name" value="MT-severing_AAA_ATPase"/>
</dbReference>
<feature type="domain" description="AAA+ ATPase" evidence="2">
    <location>
        <begin position="218"/>
        <end position="406"/>
    </location>
</feature>
<keyword evidence="3" id="KW-0378">Hydrolase</keyword>
<dbReference type="OrthoDB" id="10254455at2759"/>
<name>A0A9N8HGH4_9STRA</name>
<dbReference type="SMART" id="SM00382">
    <property type="entry name" value="AAA"/>
    <property type="match status" value="1"/>
</dbReference>
<dbReference type="Proteomes" id="UP001153069">
    <property type="component" value="Unassembled WGS sequence"/>
</dbReference>
<dbReference type="Pfam" id="PF17862">
    <property type="entry name" value="AAA_lid_3"/>
    <property type="match status" value="1"/>
</dbReference>
<dbReference type="SUPFAM" id="SSF52540">
    <property type="entry name" value="P-loop containing nucleoside triphosphate hydrolases"/>
    <property type="match status" value="1"/>
</dbReference>
<dbReference type="InterPro" id="IPR003593">
    <property type="entry name" value="AAA+_ATPase"/>
</dbReference>